<dbReference type="Proteomes" id="UP000248703">
    <property type="component" value="Unassembled WGS sequence"/>
</dbReference>
<dbReference type="PRINTS" id="PR00046">
    <property type="entry name" value="SIGMA70FCT"/>
</dbReference>
<evidence type="ECO:0000259" key="7">
    <source>
        <dbReference type="Pfam" id="PF04542"/>
    </source>
</evidence>
<gene>
    <name evidence="9" type="ORF">LY08_01847</name>
</gene>
<dbReference type="InterPro" id="IPR050239">
    <property type="entry name" value="Sigma-70_RNA_pol_init_factors"/>
</dbReference>
<dbReference type="GO" id="GO:0003677">
    <property type="term" value="F:DNA binding"/>
    <property type="evidence" value="ECO:0007669"/>
    <property type="project" value="UniProtKB-KW"/>
</dbReference>
<evidence type="ECO:0000256" key="2">
    <source>
        <dbReference type="ARBA" id="ARBA00023082"/>
    </source>
</evidence>
<feature type="domain" description="RNA polymerase sigma-70 region 2" evidence="7">
    <location>
        <begin position="56"/>
        <end position="123"/>
    </location>
</feature>
<dbReference type="Pfam" id="PF04545">
    <property type="entry name" value="Sigma70_r4"/>
    <property type="match status" value="1"/>
</dbReference>
<dbReference type="NCBIfam" id="TIGR02937">
    <property type="entry name" value="sigma70-ECF"/>
    <property type="match status" value="1"/>
</dbReference>
<dbReference type="PANTHER" id="PTHR30603:SF47">
    <property type="entry name" value="RNA POLYMERASE SIGMA FACTOR SIGD, CHLOROPLASTIC"/>
    <property type="match status" value="1"/>
</dbReference>
<comment type="caution">
    <text evidence="9">The sequence shown here is derived from an EMBL/GenBank/DDBJ whole genome shotgun (WGS) entry which is preliminary data.</text>
</comment>
<feature type="domain" description="RNA polymerase sigma-70 region 4" evidence="8">
    <location>
        <begin position="222"/>
        <end position="275"/>
    </location>
</feature>
<evidence type="ECO:0000256" key="1">
    <source>
        <dbReference type="ARBA" id="ARBA00023015"/>
    </source>
</evidence>
<evidence type="ECO:0000259" key="5">
    <source>
        <dbReference type="Pfam" id="PF00140"/>
    </source>
</evidence>
<organism evidence="9 10">
    <name type="scientific">Olleya aquimaris</name>
    <dbReference type="NCBI Taxonomy" id="639310"/>
    <lineage>
        <taxon>Bacteria</taxon>
        <taxon>Pseudomonadati</taxon>
        <taxon>Bacteroidota</taxon>
        <taxon>Flavobacteriia</taxon>
        <taxon>Flavobacteriales</taxon>
        <taxon>Flavobacteriaceae</taxon>
    </lineage>
</organism>
<keyword evidence="4" id="KW-0804">Transcription</keyword>
<keyword evidence="3" id="KW-0238">DNA-binding</keyword>
<accession>A0A327REW1</accession>
<evidence type="ECO:0000259" key="8">
    <source>
        <dbReference type="Pfam" id="PF04545"/>
    </source>
</evidence>
<evidence type="ECO:0000313" key="10">
    <source>
        <dbReference type="Proteomes" id="UP000248703"/>
    </source>
</evidence>
<evidence type="ECO:0000313" key="9">
    <source>
        <dbReference type="EMBL" id="RAJ14665.1"/>
    </source>
</evidence>
<keyword evidence="1" id="KW-0805">Transcription regulation</keyword>
<dbReference type="InterPro" id="IPR009042">
    <property type="entry name" value="RNA_pol_sigma70_r1_2"/>
</dbReference>
<dbReference type="GO" id="GO:0006352">
    <property type="term" value="P:DNA-templated transcription initiation"/>
    <property type="evidence" value="ECO:0007669"/>
    <property type="project" value="InterPro"/>
</dbReference>
<protein>
    <submittedName>
        <fullName evidence="9">RNA polymerase primary sigma factor</fullName>
    </submittedName>
</protein>
<dbReference type="EMBL" id="QLLO01000005">
    <property type="protein sequence ID" value="RAJ14665.1"/>
    <property type="molecule type" value="Genomic_DNA"/>
</dbReference>
<keyword evidence="10" id="KW-1185">Reference proteome</keyword>
<reference evidence="9 10" key="1">
    <citation type="submission" date="2018-06" db="EMBL/GenBank/DDBJ databases">
        <title>Genomic Encyclopedia of Archaeal and Bacterial Type Strains, Phase II (KMG-II): from individual species to whole genera.</title>
        <authorList>
            <person name="Goeker M."/>
        </authorList>
    </citation>
    <scope>NUCLEOTIDE SEQUENCE [LARGE SCALE GENOMIC DNA]</scope>
    <source>
        <strain evidence="9 10">DSM 24464</strain>
    </source>
</reference>
<dbReference type="Pfam" id="PF00140">
    <property type="entry name" value="Sigma70_r1_2"/>
    <property type="match status" value="1"/>
</dbReference>
<dbReference type="Gene3D" id="1.10.601.10">
    <property type="entry name" value="RNA Polymerase Primary Sigma Factor"/>
    <property type="match status" value="1"/>
</dbReference>
<dbReference type="PANTHER" id="PTHR30603">
    <property type="entry name" value="RNA POLYMERASE SIGMA FACTOR RPO"/>
    <property type="match status" value="1"/>
</dbReference>
<dbReference type="RefSeq" id="WP_111660146.1">
    <property type="nucleotide sequence ID" value="NZ_QLLO01000005.1"/>
</dbReference>
<dbReference type="SUPFAM" id="SSF88946">
    <property type="entry name" value="Sigma2 domain of RNA polymerase sigma factors"/>
    <property type="match status" value="1"/>
</dbReference>
<evidence type="ECO:0000256" key="3">
    <source>
        <dbReference type="ARBA" id="ARBA00023125"/>
    </source>
</evidence>
<dbReference type="Pfam" id="PF04542">
    <property type="entry name" value="Sigma70_r2"/>
    <property type="match status" value="1"/>
</dbReference>
<dbReference type="InterPro" id="IPR014284">
    <property type="entry name" value="RNA_pol_sigma-70_dom"/>
</dbReference>
<dbReference type="Pfam" id="PF04539">
    <property type="entry name" value="Sigma70_r3"/>
    <property type="match status" value="1"/>
</dbReference>
<dbReference type="CDD" id="cd06171">
    <property type="entry name" value="Sigma70_r4"/>
    <property type="match status" value="1"/>
</dbReference>
<dbReference type="SUPFAM" id="SSF88659">
    <property type="entry name" value="Sigma3 and sigma4 domains of RNA polymerase sigma factors"/>
    <property type="match status" value="2"/>
</dbReference>
<dbReference type="InterPro" id="IPR007630">
    <property type="entry name" value="RNA_pol_sigma70_r4"/>
</dbReference>
<dbReference type="InterPro" id="IPR000943">
    <property type="entry name" value="RNA_pol_sigma70"/>
</dbReference>
<dbReference type="InterPro" id="IPR007627">
    <property type="entry name" value="RNA_pol_sigma70_r2"/>
</dbReference>
<dbReference type="InterPro" id="IPR013324">
    <property type="entry name" value="RNA_pol_sigma_r3/r4-like"/>
</dbReference>
<evidence type="ECO:0000259" key="6">
    <source>
        <dbReference type="Pfam" id="PF04539"/>
    </source>
</evidence>
<feature type="domain" description="RNA polymerase sigma-70 region 1.2" evidence="5">
    <location>
        <begin position="17"/>
        <end position="46"/>
    </location>
</feature>
<evidence type="ECO:0000256" key="4">
    <source>
        <dbReference type="ARBA" id="ARBA00023163"/>
    </source>
</evidence>
<dbReference type="Gene3D" id="1.10.10.10">
    <property type="entry name" value="Winged helix-like DNA-binding domain superfamily/Winged helix DNA-binding domain"/>
    <property type="match status" value="2"/>
</dbReference>
<dbReference type="AlphaFoldDB" id="A0A327REW1"/>
<name>A0A327REW1_9FLAO</name>
<sequence length="287" mass="32775">MRQLKITKQVTNRESKSLDKYLQDISKLPMITAEEEVELAQKIREGCQKSLDLLTTANLRFVVSVAKQYQNQGLTLPDLINEGNAGLVKAAKRFDETRGFKFISYAVWWIRQAILSALAEQSRIVRLPLNKIGSINKIRKVTSHLEQINQRPPSASEIAKELDLTISDVKQSMKISSRHVSMDAPLKEGEDYSLYDLVSSNESPNPDMNLMRESLNTEIDRALETLTPRESDVIRLNFGLSNQPAMTLDEIGRTFDLTRERVRQIREKGIRRLRQTSKSKILKTYLG</sequence>
<dbReference type="PIRSF" id="PIRSF000770">
    <property type="entry name" value="RNA_pol_sigma-SigE/K"/>
    <property type="match status" value="1"/>
</dbReference>
<dbReference type="InterPro" id="IPR036388">
    <property type="entry name" value="WH-like_DNA-bd_sf"/>
</dbReference>
<keyword evidence="2" id="KW-0731">Sigma factor</keyword>
<dbReference type="InterPro" id="IPR007624">
    <property type="entry name" value="RNA_pol_sigma70_r3"/>
</dbReference>
<dbReference type="InterPro" id="IPR013325">
    <property type="entry name" value="RNA_pol_sigma_r2"/>
</dbReference>
<dbReference type="GO" id="GO:0016987">
    <property type="term" value="F:sigma factor activity"/>
    <property type="evidence" value="ECO:0007669"/>
    <property type="project" value="UniProtKB-KW"/>
</dbReference>
<proteinExistence type="predicted"/>
<dbReference type="OrthoDB" id="9809557at2"/>
<feature type="domain" description="RNA polymerase sigma-70 region 3" evidence="6">
    <location>
        <begin position="135"/>
        <end position="207"/>
    </location>
</feature>